<dbReference type="RefSeq" id="WP_369863176.1">
    <property type="nucleotide sequence ID" value="NZ_JBCLPP010000005.1"/>
</dbReference>
<gene>
    <name evidence="3" type="ORF">AAK873_02420</name>
</gene>
<evidence type="ECO:0000313" key="3">
    <source>
        <dbReference type="EMBL" id="MEY8244471.1"/>
    </source>
</evidence>
<keyword evidence="4" id="KW-1185">Reference proteome</keyword>
<keyword evidence="2" id="KW-0732">Signal</keyword>
<reference evidence="3 4" key="1">
    <citation type="submission" date="2024-03" db="EMBL/GenBank/DDBJ databases">
        <title>Mouse gut bacterial collection (mGBC) of GemPharmatech.</title>
        <authorList>
            <person name="He Y."/>
            <person name="Dong L."/>
            <person name="Wu D."/>
            <person name="Gao X."/>
            <person name="Lin Z."/>
        </authorList>
    </citation>
    <scope>NUCLEOTIDE SEQUENCE [LARGE SCALE GENOMIC DNA]</scope>
    <source>
        <strain evidence="3 4">54-13</strain>
    </source>
</reference>
<dbReference type="Gene3D" id="1.20.120.20">
    <property type="entry name" value="Apolipoprotein"/>
    <property type="match status" value="1"/>
</dbReference>
<evidence type="ECO:0000256" key="1">
    <source>
        <dbReference type="SAM" id="MobiDB-lite"/>
    </source>
</evidence>
<dbReference type="Proteomes" id="UP001565200">
    <property type="component" value="Unassembled WGS sequence"/>
</dbReference>
<feature type="region of interest" description="Disordered" evidence="1">
    <location>
        <begin position="146"/>
        <end position="165"/>
    </location>
</feature>
<dbReference type="PROSITE" id="PS51257">
    <property type="entry name" value="PROKAR_LIPOPROTEIN"/>
    <property type="match status" value="1"/>
</dbReference>
<proteinExistence type="predicted"/>
<feature type="signal peptide" evidence="2">
    <location>
        <begin position="1"/>
        <end position="17"/>
    </location>
</feature>
<evidence type="ECO:0008006" key="5">
    <source>
        <dbReference type="Google" id="ProtNLM"/>
    </source>
</evidence>
<evidence type="ECO:0000256" key="2">
    <source>
        <dbReference type="SAM" id="SignalP"/>
    </source>
</evidence>
<comment type="caution">
    <text evidence="3">The sequence shown here is derived from an EMBL/GenBank/DDBJ whole genome shotgun (WGS) entry which is preliminary data.</text>
</comment>
<dbReference type="EMBL" id="JBCLPP010000005">
    <property type="protein sequence ID" value="MEY8244471.1"/>
    <property type="molecule type" value="Genomic_DNA"/>
</dbReference>
<name>A0ABV4CUH6_9BACT</name>
<accession>A0ABV4CUH6</accession>
<sequence length="165" mass="17042">MKKLFLSVAVVATIVMAACSTTEKAKDEGADLKAKIESCTNPDSMKVYVQQAQAYAEKLIKEGKDSAAQVYLQEVAPVIAAKDPSATPVMDKIKNATDSVVDNVKDAAEVAGDSIAAKASDVKDAVSDKASDVKDAAAKAVDNTKAKAAEAAPNAADKVKEALGK</sequence>
<organism evidence="3 4">
    <name type="scientific">Heminiphilus faecis</name>
    <dbReference type="NCBI Taxonomy" id="2601703"/>
    <lineage>
        <taxon>Bacteria</taxon>
        <taxon>Pseudomonadati</taxon>
        <taxon>Bacteroidota</taxon>
        <taxon>Bacteroidia</taxon>
        <taxon>Bacteroidales</taxon>
        <taxon>Muribaculaceae</taxon>
        <taxon>Heminiphilus</taxon>
    </lineage>
</organism>
<evidence type="ECO:0000313" key="4">
    <source>
        <dbReference type="Proteomes" id="UP001565200"/>
    </source>
</evidence>
<protein>
    <recommendedName>
        <fullName evidence="5">Late embryogenesis abundant protein</fullName>
    </recommendedName>
</protein>
<feature type="chain" id="PRO_5047301657" description="Late embryogenesis abundant protein" evidence="2">
    <location>
        <begin position="18"/>
        <end position="165"/>
    </location>
</feature>